<evidence type="ECO:0000256" key="3">
    <source>
        <dbReference type="ARBA" id="ARBA00022630"/>
    </source>
</evidence>
<dbReference type="PANTHER" id="PTHR43004:SF19">
    <property type="entry name" value="BINDING MONOOXYGENASE, PUTATIVE (JCVI)-RELATED"/>
    <property type="match status" value="1"/>
</dbReference>
<dbReference type="SUPFAM" id="SSF51905">
    <property type="entry name" value="FAD/NAD(P)-binding domain"/>
    <property type="match status" value="1"/>
</dbReference>
<evidence type="ECO:0000259" key="5">
    <source>
        <dbReference type="Pfam" id="PF01494"/>
    </source>
</evidence>
<keyword evidence="6" id="KW-0560">Oxidoreductase</keyword>
<reference evidence="6 7" key="1">
    <citation type="submission" date="2018-06" db="EMBL/GenBank/DDBJ databases">
        <title>Isolation of heavy metals resistant Paenibacillus silvae NC2 from Gold-Copper mine in ZiJin, China.</title>
        <authorList>
            <person name="Xu J."/>
            <person name="Mazhar H.S."/>
            <person name="Rensing C."/>
        </authorList>
    </citation>
    <scope>NUCLEOTIDE SEQUENCE [LARGE SCALE GENOMIC DNA]</scope>
    <source>
        <strain evidence="6 7">NC2</strain>
    </source>
</reference>
<protein>
    <submittedName>
        <fullName evidence="6">FAD-binding monooxygenase</fullName>
    </submittedName>
</protein>
<dbReference type="PROSITE" id="PS51257">
    <property type="entry name" value="PROKAR_LIPOPROTEIN"/>
    <property type="match status" value="1"/>
</dbReference>
<comment type="cofactor">
    <cofactor evidence="1">
        <name>FAD</name>
        <dbReference type="ChEBI" id="CHEBI:57692"/>
    </cofactor>
</comment>
<dbReference type="Gene3D" id="3.30.70.2450">
    <property type="match status" value="1"/>
</dbReference>
<dbReference type="GO" id="GO:0016709">
    <property type="term" value="F:oxidoreductase activity, acting on paired donors, with incorporation or reduction of molecular oxygen, NAD(P)H as one donor, and incorporation of one atom of oxygen"/>
    <property type="evidence" value="ECO:0007669"/>
    <property type="project" value="UniProtKB-ARBA"/>
</dbReference>
<keyword evidence="4" id="KW-0274">FAD</keyword>
<dbReference type="GO" id="GO:0071949">
    <property type="term" value="F:FAD binding"/>
    <property type="evidence" value="ECO:0007669"/>
    <property type="project" value="InterPro"/>
</dbReference>
<proteinExistence type="inferred from homology"/>
<evidence type="ECO:0000256" key="2">
    <source>
        <dbReference type="ARBA" id="ARBA00007801"/>
    </source>
</evidence>
<dbReference type="Proteomes" id="UP000249204">
    <property type="component" value="Unassembled WGS sequence"/>
</dbReference>
<dbReference type="Pfam" id="PF01494">
    <property type="entry name" value="FAD_binding_3"/>
    <property type="match status" value="1"/>
</dbReference>
<evidence type="ECO:0000256" key="1">
    <source>
        <dbReference type="ARBA" id="ARBA00001974"/>
    </source>
</evidence>
<dbReference type="AlphaFoldDB" id="A0A2W6NB82"/>
<evidence type="ECO:0000313" key="6">
    <source>
        <dbReference type="EMBL" id="PZT52869.1"/>
    </source>
</evidence>
<comment type="similarity">
    <text evidence="2">Belongs to the PheA/TfdB FAD monooxygenase family.</text>
</comment>
<keyword evidence="3" id="KW-0285">Flavoprotein</keyword>
<feature type="domain" description="FAD-binding" evidence="5">
    <location>
        <begin position="8"/>
        <end position="350"/>
    </location>
</feature>
<dbReference type="PRINTS" id="PR00420">
    <property type="entry name" value="RNGMNOXGNASE"/>
</dbReference>
<dbReference type="NCBIfam" id="NF004832">
    <property type="entry name" value="PRK06184.1"/>
    <property type="match status" value="1"/>
</dbReference>
<dbReference type="Gene3D" id="3.40.30.120">
    <property type="match status" value="1"/>
</dbReference>
<organism evidence="6 7">
    <name type="scientific">Paenibacillus silvae</name>
    <dbReference type="NCBI Taxonomy" id="1325358"/>
    <lineage>
        <taxon>Bacteria</taxon>
        <taxon>Bacillati</taxon>
        <taxon>Bacillota</taxon>
        <taxon>Bacilli</taxon>
        <taxon>Bacillales</taxon>
        <taxon>Paenibacillaceae</taxon>
        <taxon>Paenibacillus</taxon>
    </lineage>
</organism>
<evidence type="ECO:0000256" key="4">
    <source>
        <dbReference type="ARBA" id="ARBA00022827"/>
    </source>
</evidence>
<comment type="caution">
    <text evidence="6">The sequence shown here is derived from an EMBL/GenBank/DDBJ whole genome shotgun (WGS) entry which is preliminary data.</text>
</comment>
<dbReference type="EMBL" id="QKWW01000085">
    <property type="protein sequence ID" value="PZT52869.1"/>
    <property type="molecule type" value="Genomic_DNA"/>
</dbReference>
<dbReference type="InterPro" id="IPR036188">
    <property type="entry name" value="FAD/NAD-bd_sf"/>
</dbReference>
<dbReference type="InterPro" id="IPR036249">
    <property type="entry name" value="Thioredoxin-like_sf"/>
</dbReference>
<dbReference type="InterPro" id="IPR050641">
    <property type="entry name" value="RIFMO-like"/>
</dbReference>
<dbReference type="RefSeq" id="WP_111272907.1">
    <property type="nucleotide sequence ID" value="NZ_QKWW01000085.1"/>
</dbReference>
<dbReference type="Gene3D" id="3.50.50.60">
    <property type="entry name" value="FAD/NAD(P)-binding domain"/>
    <property type="match status" value="1"/>
</dbReference>
<sequence>MKAMQSFVDVLIVGAGPTGLTLACDLARRNVNHRIIERGTSYNTASRAKGIQPRSLEVIDDLEAVQYIINTGVVDLPVRYYTEDGGFADKPPITVAASAELETPYRDPLWIAQFDVEKALRNRYSVLGGQIELGKEAVKLVQNLHSVVVTVNTPQGEEHIHARYVVGADGGKSNVRKFIHLPLVGKTHDHERWYLGDVRLEGLDRNHIHIWTSPEGMVGVTPLPKSDIWQLQATIPAEIKEPEEPTLEVYQAMFDRRASGKGVRLMDASWLSIYRINVRMVESYRNGRVFLAGDAAHVHSPAGGQGMNTGIQDAYNLGWKLDAVLRGADAALLDTYDEERRPVAQAVLEDSTKKMGGVIRTASERGALSQSLSTVSDDLTSGLLISYRSSSLAYPSHQTNISRLMPGDRAPNAEGLQGAGFTGSLFDLFRGPHWTLLAFVNSADILPLENFTYDAIHLHVILPSHAEGVENIIDKAGNAYRIYDVVSDELILIRPDGYIALRTSIQDSPEIFEYFKSRLSLELIEHGSHS</sequence>
<keyword evidence="6" id="KW-0503">Monooxygenase</keyword>
<accession>A0A2W6NB82</accession>
<evidence type="ECO:0000313" key="7">
    <source>
        <dbReference type="Proteomes" id="UP000249204"/>
    </source>
</evidence>
<dbReference type="SUPFAM" id="SSF52833">
    <property type="entry name" value="Thioredoxin-like"/>
    <property type="match status" value="1"/>
</dbReference>
<dbReference type="PANTHER" id="PTHR43004">
    <property type="entry name" value="TRK SYSTEM POTASSIUM UPTAKE PROTEIN"/>
    <property type="match status" value="1"/>
</dbReference>
<dbReference type="InterPro" id="IPR002938">
    <property type="entry name" value="FAD-bd"/>
</dbReference>
<gene>
    <name evidence="6" type="ORF">DN757_25090</name>
</gene>
<name>A0A2W6NB82_9BACL</name>